<dbReference type="AlphaFoldDB" id="A0A392VMM6"/>
<name>A0A392VMM6_9FABA</name>
<dbReference type="EMBL" id="LXQA011200997">
    <property type="protein sequence ID" value="MCI88733.1"/>
    <property type="molecule type" value="Genomic_DNA"/>
</dbReference>
<evidence type="ECO:0000313" key="1">
    <source>
        <dbReference type="EMBL" id="MCI88733.1"/>
    </source>
</evidence>
<proteinExistence type="predicted"/>
<comment type="caution">
    <text evidence="1">The sequence shown here is derived from an EMBL/GenBank/DDBJ whole genome shotgun (WGS) entry which is preliminary data.</text>
</comment>
<dbReference type="Proteomes" id="UP000265520">
    <property type="component" value="Unassembled WGS sequence"/>
</dbReference>
<keyword evidence="2" id="KW-1185">Reference proteome</keyword>
<accession>A0A392VMM6</accession>
<sequence length="16" mass="1372">AVAIAACGGGGGVQLQ</sequence>
<organism evidence="1 2">
    <name type="scientific">Trifolium medium</name>
    <dbReference type="NCBI Taxonomy" id="97028"/>
    <lineage>
        <taxon>Eukaryota</taxon>
        <taxon>Viridiplantae</taxon>
        <taxon>Streptophyta</taxon>
        <taxon>Embryophyta</taxon>
        <taxon>Tracheophyta</taxon>
        <taxon>Spermatophyta</taxon>
        <taxon>Magnoliopsida</taxon>
        <taxon>eudicotyledons</taxon>
        <taxon>Gunneridae</taxon>
        <taxon>Pentapetalae</taxon>
        <taxon>rosids</taxon>
        <taxon>fabids</taxon>
        <taxon>Fabales</taxon>
        <taxon>Fabaceae</taxon>
        <taxon>Papilionoideae</taxon>
        <taxon>50 kb inversion clade</taxon>
        <taxon>NPAAA clade</taxon>
        <taxon>Hologalegina</taxon>
        <taxon>IRL clade</taxon>
        <taxon>Trifolieae</taxon>
        <taxon>Trifolium</taxon>
    </lineage>
</organism>
<reference evidence="1 2" key="1">
    <citation type="journal article" date="2018" name="Front. Plant Sci.">
        <title>Red Clover (Trifolium pratense) and Zigzag Clover (T. medium) - A Picture of Genomic Similarities and Differences.</title>
        <authorList>
            <person name="Dluhosova J."/>
            <person name="Istvanek J."/>
            <person name="Nedelnik J."/>
            <person name="Repkova J."/>
        </authorList>
    </citation>
    <scope>NUCLEOTIDE SEQUENCE [LARGE SCALE GENOMIC DNA]</scope>
    <source>
        <strain evidence="2">cv. 10/8</strain>
        <tissue evidence="1">Leaf</tissue>
    </source>
</reference>
<protein>
    <submittedName>
        <fullName evidence="1">Uncharacterized protein</fullName>
    </submittedName>
</protein>
<evidence type="ECO:0000313" key="2">
    <source>
        <dbReference type="Proteomes" id="UP000265520"/>
    </source>
</evidence>
<feature type="non-terminal residue" evidence="1">
    <location>
        <position position="1"/>
    </location>
</feature>